<evidence type="ECO:0000313" key="7">
    <source>
        <dbReference type="EMBL" id="GGP15655.1"/>
    </source>
</evidence>
<feature type="transmembrane region" description="Helical" evidence="5">
    <location>
        <begin position="151"/>
        <end position="172"/>
    </location>
</feature>
<evidence type="ECO:0000256" key="1">
    <source>
        <dbReference type="ARBA" id="ARBA00004651"/>
    </source>
</evidence>
<feature type="transmembrane region" description="Helical" evidence="5">
    <location>
        <begin position="256"/>
        <end position="277"/>
    </location>
</feature>
<feature type="transmembrane region" description="Helical" evidence="5">
    <location>
        <begin position="314"/>
        <end position="335"/>
    </location>
</feature>
<dbReference type="CDD" id="cd17393">
    <property type="entry name" value="MFS_MosC_like"/>
    <property type="match status" value="1"/>
</dbReference>
<dbReference type="PANTHER" id="PTHR23514:SF13">
    <property type="entry name" value="INNER MEMBRANE PROTEIN YBJJ"/>
    <property type="match status" value="1"/>
</dbReference>
<dbReference type="EMBL" id="BMNK01000019">
    <property type="protein sequence ID" value="GGP15655.1"/>
    <property type="molecule type" value="Genomic_DNA"/>
</dbReference>
<dbReference type="Gene3D" id="1.20.1250.20">
    <property type="entry name" value="MFS general substrate transporter like domains"/>
    <property type="match status" value="1"/>
</dbReference>
<dbReference type="InterPro" id="IPR036259">
    <property type="entry name" value="MFS_trans_sf"/>
</dbReference>
<comment type="caution">
    <text evidence="7">The sequence shown here is derived from an EMBL/GenBank/DDBJ whole genome shotgun (WGS) entry which is preliminary data.</text>
</comment>
<evidence type="ECO:0000256" key="2">
    <source>
        <dbReference type="ARBA" id="ARBA00022692"/>
    </source>
</evidence>
<keyword evidence="3 5" id="KW-1133">Transmembrane helix</keyword>
<dbReference type="AlphaFoldDB" id="A0A918AEU4"/>
<dbReference type="SUPFAM" id="SSF103473">
    <property type="entry name" value="MFS general substrate transporter"/>
    <property type="match status" value="1"/>
</dbReference>
<feature type="transmembrane region" description="Helical" evidence="5">
    <location>
        <begin position="219"/>
        <end position="236"/>
    </location>
</feature>
<evidence type="ECO:0000256" key="5">
    <source>
        <dbReference type="SAM" id="Phobius"/>
    </source>
</evidence>
<sequence>MTAPEDTTTPELDPEPRTAALTRLAAMSMFFIVGLAFATFLIRVPTLKVEHGLTDGQLGLLLVVPSVCAVISMQVTGALVARFGSAPIARITGVALPLSLIGIAVAADPIQLAVALVVFGLIDGLLDVSMNSHAIAVERTLKRAVMNRCHAAWSIGALGASLLGGLTLQLDISLAAHFAWVGVGVAALALVVGFWMLPAGADQQPEPDKKIRMRWRAGWTPRVLLLGAMGASVLILEGAVGNWSGVLLIDDRGATLAVASLGYILFNICQVGGRLVGDRLHEKYGAPPLVRVSGAVAFAGLAMVVTVPNAVVTIVGFGVVGVGLSVLLPLIFSAVGHGSSDGAAMALSRFTTMTYSGLLFGPVLIGWIAEAIGKITTFAGLLLLLMVVILNARATASADLRDA</sequence>
<dbReference type="RefSeq" id="WP_189143623.1">
    <property type="nucleotide sequence ID" value="NZ_BMNK01000019.1"/>
</dbReference>
<reference evidence="7" key="2">
    <citation type="submission" date="2020-09" db="EMBL/GenBank/DDBJ databases">
        <authorList>
            <person name="Sun Q."/>
            <person name="Zhou Y."/>
        </authorList>
    </citation>
    <scope>NUCLEOTIDE SEQUENCE</scope>
    <source>
        <strain evidence="7">CGMCC 4.7430</strain>
    </source>
</reference>
<dbReference type="InterPro" id="IPR051788">
    <property type="entry name" value="MFS_Transporter"/>
</dbReference>
<evidence type="ECO:0000313" key="8">
    <source>
        <dbReference type="Proteomes" id="UP000660745"/>
    </source>
</evidence>
<comment type="subcellular location">
    <subcellularLocation>
        <location evidence="1">Cell membrane</location>
        <topology evidence="1">Multi-pass membrane protein</topology>
    </subcellularLocation>
</comment>
<dbReference type="PROSITE" id="PS50850">
    <property type="entry name" value="MFS"/>
    <property type="match status" value="1"/>
</dbReference>
<feature type="transmembrane region" description="Helical" evidence="5">
    <location>
        <begin position="289"/>
        <end position="308"/>
    </location>
</feature>
<dbReference type="GO" id="GO:0005886">
    <property type="term" value="C:plasma membrane"/>
    <property type="evidence" value="ECO:0007669"/>
    <property type="project" value="UniProtKB-SubCell"/>
</dbReference>
<dbReference type="Pfam" id="PF07690">
    <property type="entry name" value="MFS_1"/>
    <property type="match status" value="1"/>
</dbReference>
<dbReference type="GO" id="GO:0022857">
    <property type="term" value="F:transmembrane transporter activity"/>
    <property type="evidence" value="ECO:0007669"/>
    <property type="project" value="InterPro"/>
</dbReference>
<feature type="transmembrane region" description="Helical" evidence="5">
    <location>
        <begin position="58"/>
        <end position="81"/>
    </location>
</feature>
<accession>A0A918AEU4</accession>
<feature type="domain" description="Major facilitator superfamily (MFS) profile" evidence="6">
    <location>
        <begin position="22"/>
        <end position="397"/>
    </location>
</feature>
<keyword evidence="8" id="KW-1185">Reference proteome</keyword>
<name>A0A918AEU4_9ACTN</name>
<feature type="transmembrane region" description="Helical" evidence="5">
    <location>
        <begin position="375"/>
        <end position="392"/>
    </location>
</feature>
<reference evidence="7" key="1">
    <citation type="journal article" date="2014" name="Int. J. Syst. Evol. Microbiol.">
        <title>Complete genome sequence of Corynebacterium casei LMG S-19264T (=DSM 44701T), isolated from a smear-ripened cheese.</title>
        <authorList>
            <consortium name="US DOE Joint Genome Institute (JGI-PGF)"/>
            <person name="Walter F."/>
            <person name="Albersmeier A."/>
            <person name="Kalinowski J."/>
            <person name="Ruckert C."/>
        </authorList>
    </citation>
    <scope>NUCLEOTIDE SEQUENCE</scope>
    <source>
        <strain evidence="7">CGMCC 4.7430</strain>
    </source>
</reference>
<dbReference type="PANTHER" id="PTHR23514">
    <property type="entry name" value="BYPASS OF STOP CODON PROTEIN 6"/>
    <property type="match status" value="1"/>
</dbReference>
<feature type="transmembrane region" description="Helical" evidence="5">
    <location>
        <begin position="24"/>
        <end position="46"/>
    </location>
</feature>
<dbReference type="Proteomes" id="UP000660745">
    <property type="component" value="Unassembled WGS sequence"/>
</dbReference>
<gene>
    <name evidence="7" type="ORF">GCM10012278_76270</name>
</gene>
<dbReference type="InterPro" id="IPR020846">
    <property type="entry name" value="MFS_dom"/>
</dbReference>
<proteinExistence type="predicted"/>
<keyword evidence="2 5" id="KW-0812">Transmembrane</keyword>
<organism evidence="7 8">
    <name type="scientific">Nonomuraea glycinis</name>
    <dbReference type="NCBI Taxonomy" id="2047744"/>
    <lineage>
        <taxon>Bacteria</taxon>
        <taxon>Bacillati</taxon>
        <taxon>Actinomycetota</taxon>
        <taxon>Actinomycetes</taxon>
        <taxon>Streptosporangiales</taxon>
        <taxon>Streptosporangiaceae</taxon>
        <taxon>Nonomuraea</taxon>
    </lineage>
</organism>
<evidence type="ECO:0000259" key="6">
    <source>
        <dbReference type="PROSITE" id="PS50850"/>
    </source>
</evidence>
<feature type="transmembrane region" description="Helical" evidence="5">
    <location>
        <begin position="178"/>
        <end position="198"/>
    </location>
</feature>
<feature type="transmembrane region" description="Helical" evidence="5">
    <location>
        <begin position="347"/>
        <end position="369"/>
    </location>
</feature>
<protein>
    <submittedName>
        <fullName evidence="7">MFS transporter</fullName>
    </submittedName>
</protein>
<keyword evidence="4 5" id="KW-0472">Membrane</keyword>
<dbReference type="InterPro" id="IPR011701">
    <property type="entry name" value="MFS"/>
</dbReference>
<evidence type="ECO:0000256" key="4">
    <source>
        <dbReference type="ARBA" id="ARBA00023136"/>
    </source>
</evidence>
<evidence type="ECO:0000256" key="3">
    <source>
        <dbReference type="ARBA" id="ARBA00022989"/>
    </source>
</evidence>